<evidence type="ECO:0000313" key="1">
    <source>
        <dbReference type="EMBL" id="KAI0043297.1"/>
    </source>
</evidence>
<keyword evidence="2" id="KW-1185">Reference proteome</keyword>
<evidence type="ECO:0000313" key="2">
    <source>
        <dbReference type="Proteomes" id="UP000814033"/>
    </source>
</evidence>
<sequence>MGRIEPVSEHSGASSTADFWLSILLPRLSRADTCSSAYVSTLRNERAAVASLLLILDARINACAPVSRLPPEVTSTIFSYLLGQERYEHTEVAGHVARTVPWVRLTHVCRQWRHVFLNNAALWRHLVLPLPPKWSEVLLERSQHAPLMITFSTEGLDRKTSRPPQPHWLPVATLERVDYIETFGYEGDEGLDQLLRTPAPLLEDAQLDGVRSSYLFADNAPRLRVLNMSGAHAFPWTASFFPNLVDLKVDKVDESSQSAAEYVAGLRRLSRIETLHLRYCLKPFSSAQPSYTSQISLPSLRVLWIAGRVSQCVGFLRHMQAPDMIALHVVCHANGLSDFSMVYPFLAPRRGYVADPFRYIGFYSTDAYRVTVSGGLTDEDCAVCRMFDLRWKTSDRVVDCVRALCEEIGVRHLRVLSMNLSAGVTDPLLSRETWLDEFGAAVELHTLETSGKAGMALCMRLSASTDSDGTCQPQPPGAMRGESYILWPRLRTLKLEGVSLARCFSQDDGVQEGDESFGVSVGEVLLRALERRQQRGAPLGKLALIRCGATRQWLRRAEDSVGCVSATGDKT</sequence>
<name>A0ACB8RH11_9AGAM</name>
<gene>
    <name evidence="1" type="ORF">FA95DRAFT_1563473</name>
</gene>
<reference evidence="1" key="1">
    <citation type="submission" date="2021-02" db="EMBL/GenBank/DDBJ databases">
        <authorList>
            <consortium name="DOE Joint Genome Institute"/>
            <person name="Ahrendt S."/>
            <person name="Looney B.P."/>
            <person name="Miyauchi S."/>
            <person name="Morin E."/>
            <person name="Drula E."/>
            <person name="Courty P.E."/>
            <person name="Chicoki N."/>
            <person name="Fauchery L."/>
            <person name="Kohler A."/>
            <person name="Kuo A."/>
            <person name="Labutti K."/>
            <person name="Pangilinan J."/>
            <person name="Lipzen A."/>
            <person name="Riley R."/>
            <person name="Andreopoulos W."/>
            <person name="He G."/>
            <person name="Johnson J."/>
            <person name="Barry K.W."/>
            <person name="Grigoriev I.V."/>
            <person name="Nagy L."/>
            <person name="Hibbett D."/>
            <person name="Henrissat B."/>
            <person name="Matheny P.B."/>
            <person name="Labbe J."/>
            <person name="Martin F."/>
        </authorList>
    </citation>
    <scope>NUCLEOTIDE SEQUENCE</scope>
    <source>
        <strain evidence="1">FP105234-sp</strain>
    </source>
</reference>
<dbReference type="EMBL" id="MU276024">
    <property type="protein sequence ID" value="KAI0043297.1"/>
    <property type="molecule type" value="Genomic_DNA"/>
</dbReference>
<proteinExistence type="predicted"/>
<reference evidence="1" key="2">
    <citation type="journal article" date="2022" name="New Phytol.">
        <title>Evolutionary transition to the ectomycorrhizal habit in the genomes of a hyperdiverse lineage of mushroom-forming fungi.</title>
        <authorList>
            <person name="Looney B."/>
            <person name="Miyauchi S."/>
            <person name="Morin E."/>
            <person name="Drula E."/>
            <person name="Courty P.E."/>
            <person name="Kohler A."/>
            <person name="Kuo A."/>
            <person name="LaButti K."/>
            <person name="Pangilinan J."/>
            <person name="Lipzen A."/>
            <person name="Riley R."/>
            <person name="Andreopoulos W."/>
            <person name="He G."/>
            <person name="Johnson J."/>
            <person name="Nolan M."/>
            <person name="Tritt A."/>
            <person name="Barry K.W."/>
            <person name="Grigoriev I.V."/>
            <person name="Nagy L.G."/>
            <person name="Hibbett D."/>
            <person name="Henrissat B."/>
            <person name="Matheny P.B."/>
            <person name="Labbe J."/>
            <person name="Martin F.M."/>
        </authorList>
    </citation>
    <scope>NUCLEOTIDE SEQUENCE</scope>
    <source>
        <strain evidence="1">FP105234-sp</strain>
    </source>
</reference>
<organism evidence="1 2">
    <name type="scientific">Auriscalpium vulgare</name>
    <dbReference type="NCBI Taxonomy" id="40419"/>
    <lineage>
        <taxon>Eukaryota</taxon>
        <taxon>Fungi</taxon>
        <taxon>Dikarya</taxon>
        <taxon>Basidiomycota</taxon>
        <taxon>Agaricomycotina</taxon>
        <taxon>Agaricomycetes</taxon>
        <taxon>Russulales</taxon>
        <taxon>Auriscalpiaceae</taxon>
        <taxon>Auriscalpium</taxon>
    </lineage>
</organism>
<accession>A0ACB8RH11</accession>
<comment type="caution">
    <text evidence="1">The sequence shown here is derived from an EMBL/GenBank/DDBJ whole genome shotgun (WGS) entry which is preliminary data.</text>
</comment>
<protein>
    <submittedName>
        <fullName evidence="1">Uncharacterized protein</fullName>
    </submittedName>
</protein>
<dbReference type="Proteomes" id="UP000814033">
    <property type="component" value="Unassembled WGS sequence"/>
</dbReference>